<keyword evidence="2" id="KW-1185">Reference proteome</keyword>
<evidence type="ECO:0000313" key="2">
    <source>
        <dbReference type="Proteomes" id="UP001500683"/>
    </source>
</evidence>
<accession>A0ABP7WKP7</accession>
<name>A0ABP7WKP7_9ACTN</name>
<reference evidence="2" key="1">
    <citation type="journal article" date="2019" name="Int. J. Syst. Evol. Microbiol.">
        <title>The Global Catalogue of Microorganisms (GCM) 10K type strain sequencing project: providing services to taxonomists for standard genome sequencing and annotation.</title>
        <authorList>
            <consortium name="The Broad Institute Genomics Platform"/>
            <consortium name="The Broad Institute Genome Sequencing Center for Infectious Disease"/>
            <person name="Wu L."/>
            <person name="Ma J."/>
        </authorList>
    </citation>
    <scope>NUCLEOTIDE SEQUENCE [LARGE SCALE GENOMIC DNA]</scope>
    <source>
        <strain evidence="2">JCM 16702</strain>
    </source>
</reference>
<organism evidence="1 2">
    <name type="scientific">Actinomadura miaoliensis</name>
    <dbReference type="NCBI Taxonomy" id="430685"/>
    <lineage>
        <taxon>Bacteria</taxon>
        <taxon>Bacillati</taxon>
        <taxon>Actinomycetota</taxon>
        <taxon>Actinomycetes</taxon>
        <taxon>Streptosporangiales</taxon>
        <taxon>Thermomonosporaceae</taxon>
        <taxon>Actinomadura</taxon>
    </lineage>
</organism>
<dbReference type="EMBL" id="BAAAZG010000047">
    <property type="protein sequence ID" value="GAA4091109.1"/>
    <property type="molecule type" value="Genomic_DNA"/>
</dbReference>
<dbReference type="Proteomes" id="UP001500683">
    <property type="component" value="Unassembled WGS sequence"/>
</dbReference>
<protein>
    <submittedName>
        <fullName evidence="1">Uncharacterized protein</fullName>
    </submittedName>
</protein>
<sequence>MQSPHAAPAVAAAFDEPNLIADAGLVPAVCLAERMGLPELTTGALRITDAGNSGGANPAMKVMSLMAAVHAGADTSDGADRLRGACMPVAFGRVRARWARSCGRLRPNAVHRRLLGRWRRGSWFGASVW</sequence>
<evidence type="ECO:0000313" key="1">
    <source>
        <dbReference type="EMBL" id="GAA4091109.1"/>
    </source>
</evidence>
<gene>
    <name evidence="1" type="ORF">GCM10022214_60050</name>
</gene>
<proteinExistence type="predicted"/>
<comment type="caution">
    <text evidence="1">The sequence shown here is derived from an EMBL/GenBank/DDBJ whole genome shotgun (WGS) entry which is preliminary data.</text>
</comment>